<feature type="compositionally biased region" description="Basic and acidic residues" evidence="2">
    <location>
        <begin position="2048"/>
        <end position="2059"/>
    </location>
</feature>
<dbReference type="GO" id="GO:0045814">
    <property type="term" value="P:negative regulation of gene expression, epigenetic"/>
    <property type="evidence" value="ECO:0007669"/>
    <property type="project" value="InterPro"/>
</dbReference>
<dbReference type="InterPro" id="IPR022168">
    <property type="entry name" value="GARIL-like_Rab2B-bd"/>
</dbReference>
<comment type="similarity">
    <text evidence="1">Belongs to the TASOR family.</text>
</comment>
<dbReference type="Pfam" id="PF24630">
    <property type="entry name" value="PIN_TASOR"/>
    <property type="match status" value="1"/>
</dbReference>
<feature type="region of interest" description="Disordered" evidence="2">
    <location>
        <begin position="2025"/>
        <end position="2061"/>
    </location>
</feature>
<dbReference type="Proteomes" id="UP001488838">
    <property type="component" value="Unassembled WGS sequence"/>
</dbReference>
<feature type="compositionally biased region" description="Basic and acidic residues" evidence="2">
    <location>
        <begin position="1595"/>
        <end position="1609"/>
    </location>
</feature>
<organism evidence="7 8">
    <name type="scientific">Myodes glareolus</name>
    <name type="common">Bank vole</name>
    <name type="synonym">Clethrionomys glareolus</name>
    <dbReference type="NCBI Taxonomy" id="447135"/>
    <lineage>
        <taxon>Eukaryota</taxon>
        <taxon>Metazoa</taxon>
        <taxon>Chordata</taxon>
        <taxon>Craniata</taxon>
        <taxon>Vertebrata</taxon>
        <taxon>Euteleostomi</taxon>
        <taxon>Mammalia</taxon>
        <taxon>Eutheria</taxon>
        <taxon>Euarchontoglires</taxon>
        <taxon>Glires</taxon>
        <taxon>Rodentia</taxon>
        <taxon>Myomorpha</taxon>
        <taxon>Muroidea</taxon>
        <taxon>Cricetidae</taxon>
        <taxon>Arvicolinae</taxon>
        <taxon>Myodes</taxon>
    </lineage>
</organism>
<feature type="region of interest" description="Disordered" evidence="2">
    <location>
        <begin position="1588"/>
        <end position="1621"/>
    </location>
</feature>
<name>A0AAW0J3L2_MYOGA</name>
<reference evidence="7 8" key="1">
    <citation type="journal article" date="2023" name="bioRxiv">
        <title>Conserved and derived expression patterns and positive selection on dental genes reveal complex evolutionary context of ever-growing rodent molars.</title>
        <authorList>
            <person name="Calamari Z.T."/>
            <person name="Song A."/>
            <person name="Cohen E."/>
            <person name="Akter M."/>
            <person name="Roy R.D."/>
            <person name="Hallikas O."/>
            <person name="Christensen M.M."/>
            <person name="Li P."/>
            <person name="Marangoni P."/>
            <person name="Jernvall J."/>
            <person name="Klein O.D."/>
        </authorList>
    </citation>
    <scope>NUCLEOTIDE SEQUENCE [LARGE SCALE GENOMIC DNA]</scope>
    <source>
        <strain evidence="7">V071</strain>
    </source>
</reference>
<feature type="domain" description="TASOR pseudo-PARP" evidence="4">
    <location>
        <begin position="553"/>
        <end position="704"/>
    </location>
</feature>
<evidence type="ECO:0000259" key="5">
    <source>
        <dbReference type="Pfam" id="PF23314"/>
    </source>
</evidence>
<evidence type="ECO:0000256" key="1">
    <source>
        <dbReference type="ARBA" id="ARBA00008058"/>
    </source>
</evidence>
<feature type="domain" description="TASOR PIN" evidence="6">
    <location>
        <begin position="2213"/>
        <end position="2352"/>
    </location>
</feature>
<evidence type="ECO:0000259" key="6">
    <source>
        <dbReference type="Pfam" id="PF24630"/>
    </source>
</evidence>
<comment type="caution">
    <text evidence="7">The sequence shown here is derived from an EMBL/GenBank/DDBJ whole genome shotgun (WGS) entry which is preliminary data.</text>
</comment>
<sequence>MATPPYKNTLELNKNALISPWKGQLIIQGCFLCDITLCSTYGTVIPVQLPRELDFKYVMKVSSLKESLPEAAFRRQNYLEQKVCCQDLCFDLYEVELSNKQGENIDKLIEYIEHKQLAIIKCLEDREFFILLTSSALTPEPDFGDEQMGLHGLHLFHSPQSTGAKNLKVEDDISLKVIPIIPALSCALLEAKKSLPEKGIPPNVLVKHSFQDLYKVDKSLSLMAPRDGVRDTAFIRKLSYSFDLAPPDEKCPSESLIQLKNYFSDPSGYTLDLSTALDLLTEHPQCPRISDGICDAGFSLVMAPNPEFLDSEMEVRKETETTKKSGKMLRVKKRAVAPLTPPSNLRVQPKRKASTSVVTLPNKRVNLGRPLSKRTAPRADSGSCIPTLKLVKGQFPQKIKRGAEVLTAQFVQKTRLDRKKRDVSMSKDAPVATNAKRAKKQEKSPGRVVSRPKPPVKKCPPKQKVNVTRGRRNSKTRKQLHPAEKDITLHLQSEISSNGQKDGINLSTAQQESIAMIPKHFPENSIINCDSQALNMLADLALSSAASSTPPCELRNLPSVSELPQNNVLLSKENSLHSTSDHEYHRGVKSQKGVLLPKPSSDEKLNSESDLPVSQEENLVPFAQLLAITQSVPPEEVQESSDASQNSVAVEHSYALLLAEQSKKHLHQRKLPSPAFAKNGAKGPEAGTPIGKVMPFRHLQNTSPLQKLSEDSLTKRKSLFVSSSLKDFFCSHTVLSCDGSFKITFKCEGEYAFSLDSRYTSNPLEKTVVRALHGPWNTDWPENMEDVKLLLHMWVALFYSKQNKVMGSPRKVVEHRNPAKYVCINRSIESFDQSEIEEFPSVERYSEDPLLENKEACESHTTSTTFPGPNCVLPFINPPTTRDLELCVQNEQKEIFTAECHLDTSGSQNFIHSCNNEVTGGKDKQELSDIPETSNVGLSDVASAQRNGSCIPSEDKTFPSTKMVSCNNSVTQATLTTAYDGAGSEAMMCHKSLLSTLENKVDTFHPSLLIKTGAVQDAIQYSSPINNKCPPSVERTDGNVEYMMINQEPVTLALEKAACVPIHTSVCTEVNTADKPTGFNTELVKQVSPALNIQYPVSKLEEAQTQCPRDIHSLAISEYRERKCLSASSLEMETAPESLCPLQKEIPPPTSADGLITEALPLVKSSSYSLASNKTKCPQDASLQTQNGFSMSINEVLEPSQVKVVSSTSATLGNKLSLNCIPAIRNISDGPSEVWINDKSSQKQEKTLQILNSVFPKQADLSMNREELSGHYSDTNPALTALPPTSPREEMAAGEIEQLQKTPLSNLGFQSRTEEEVGPEVQVLIKNKTINSASYISVYAVEPREPLKETQSNDLKPGTLILSKENCAPKVTEEINVTSDFPFGPLIEEVSPASSPDPILQTEETQPIPCLKLHGTQSEKSSEFSQIKSGDLTKAGKENSFVGPKISMGQDKLTQVQVQLSAEMPWVLTSAGIEGRVTVPGEVAEFSVPNEQNESFSFSEKVQCHDTELNKPTSPPKYGGNFKPLEKLLKSGKSLQAICMENRNLGIKPFALESSVPLCSTRKIVENKSLADTLVSISSVSEIVNMSLKQTGSKNSEKNSSDSDLKPEADTNMQPGSVNSASIDKTDVVQPYIHPEISEFVSSCDRAQCTYYTKPVSVEPGFQTQEIPVVRMASLLQNIGTELHEEMMDLSAVGLHSHSTSTKGEQKAIHVMQDTSKCEEKKPLNDGVFSHNVHSYQNTADISKSISEEPSASFVPESLDSVCDIYKEHTVSENPNVGHKTKADSKASSRNTEISVNASTCYGPLSGDTDPDSLDCRNCKLDVENLCTLEGSHASHEDAIKDSSDSFTGLNNSDTWVYSSKISELETHVPPRSWDTESCPISTSDKCMPRYIQIPDSNGISRTYANFTITKESKDTTRTLHSLKRHRNFTANWNSLSSWTSAWHVTDDLTQNTLDLEYLRFDHKLKQILKKGDSQQSSLSTNIFPKESLIRISVEACPSTQTSDASLLHLPPKSRSPILVTVVHSDTGPQSHRRREHSPSNLDSSSFWKEKHSQSRNPERNQIIPVHLNKLKYNSTLKEARSDISLILNEYAEFNKVMMNSNQTVSQDRELDVASAEACPQETCQPRQSVSYKDVITDLCATLHIKLKGVMREACKSPFRFYLVETEDKSFFLRTKIPSLLKLKHFPSVIFAGVDTPEDILNDTYQELFRSGGFVVSDDDILENLTLVQLKEIVKILEKLNENGRWKWLLHYRENKKLKEDVRVDSIAHKKNLILKSYQSVNIIELLHYHNCDSPSPTKAEILKCLLNLQIQHISARFAVFLTDKPMASPEVFENSGILVTDVNYFTENIQNIAAPFRSSYW</sequence>
<feature type="domain" description="TASOR alpha/beta" evidence="5">
    <location>
        <begin position="2176"/>
        <end position="2209"/>
    </location>
</feature>
<dbReference type="Pfam" id="PF12480">
    <property type="entry name" value="GARIL_Rab2_bd"/>
    <property type="match status" value="1"/>
</dbReference>
<keyword evidence="8" id="KW-1185">Reference proteome</keyword>
<evidence type="ECO:0000256" key="2">
    <source>
        <dbReference type="SAM" id="MobiDB-lite"/>
    </source>
</evidence>
<dbReference type="InterPro" id="IPR056242">
    <property type="entry name" value="PIN_TASOR"/>
</dbReference>
<feature type="domain" description="Golgi associated RAB2 interactor protein-like Rab2B-binding" evidence="3">
    <location>
        <begin position="94"/>
        <end position="166"/>
    </location>
</feature>
<evidence type="ECO:0000313" key="7">
    <source>
        <dbReference type="EMBL" id="KAK7821062.1"/>
    </source>
</evidence>
<evidence type="ECO:0000259" key="4">
    <source>
        <dbReference type="Pfam" id="PF12509"/>
    </source>
</evidence>
<feature type="region of interest" description="Disordered" evidence="2">
    <location>
        <begin position="577"/>
        <end position="614"/>
    </location>
</feature>
<proteinExistence type="inferred from homology"/>
<dbReference type="Pfam" id="PF23314">
    <property type="entry name" value="TASOR_alpha-beta"/>
    <property type="match status" value="1"/>
</dbReference>
<protein>
    <recommendedName>
        <fullName evidence="9">Protein FAM208B</fullName>
    </recommendedName>
</protein>
<evidence type="ECO:0008006" key="9">
    <source>
        <dbReference type="Google" id="ProtNLM"/>
    </source>
</evidence>
<feature type="compositionally biased region" description="Polar residues" evidence="2">
    <location>
        <begin position="1611"/>
        <end position="1621"/>
    </location>
</feature>
<evidence type="ECO:0000313" key="8">
    <source>
        <dbReference type="Proteomes" id="UP001488838"/>
    </source>
</evidence>
<evidence type="ECO:0000259" key="3">
    <source>
        <dbReference type="Pfam" id="PF12480"/>
    </source>
</evidence>
<dbReference type="Pfam" id="PF12509">
    <property type="entry name" value="DUF3715"/>
    <property type="match status" value="1"/>
</dbReference>
<feature type="compositionally biased region" description="Basic residues" evidence="2">
    <location>
        <begin position="469"/>
        <end position="480"/>
    </location>
</feature>
<dbReference type="InterPro" id="IPR022188">
    <property type="entry name" value="TASOR_DUF3715"/>
</dbReference>
<dbReference type="InterPro" id="IPR056243">
    <property type="entry name" value="TASOR_ab_dom"/>
</dbReference>
<dbReference type="InterPro" id="IPR046432">
    <property type="entry name" value="TASOR"/>
</dbReference>
<gene>
    <name evidence="7" type="ORF">U0070_020424</name>
</gene>
<dbReference type="PANTHER" id="PTHR16207">
    <property type="entry name" value="SET DOMAIN-CONTAINING PROTEIN"/>
    <property type="match status" value="1"/>
</dbReference>
<dbReference type="EMBL" id="JBBHLL010000067">
    <property type="protein sequence ID" value="KAK7821062.1"/>
    <property type="molecule type" value="Genomic_DNA"/>
</dbReference>
<feature type="region of interest" description="Disordered" evidence="2">
    <location>
        <begin position="415"/>
        <end position="484"/>
    </location>
</feature>
<feature type="region of interest" description="Disordered" evidence="2">
    <location>
        <begin position="673"/>
        <end position="692"/>
    </location>
</feature>
<dbReference type="PANTHER" id="PTHR16207:SF10">
    <property type="entry name" value="PROTEIN TASOR 2"/>
    <property type="match status" value="1"/>
</dbReference>
<dbReference type="GO" id="GO:0005654">
    <property type="term" value="C:nucleoplasm"/>
    <property type="evidence" value="ECO:0007669"/>
    <property type="project" value="TreeGrafter"/>
</dbReference>
<accession>A0AAW0J3L2</accession>